<evidence type="ECO:0000259" key="1">
    <source>
        <dbReference type="Pfam" id="PF18722"/>
    </source>
</evidence>
<feature type="domain" description="MazG C-terminal" evidence="1">
    <location>
        <begin position="182"/>
        <end position="363"/>
    </location>
</feature>
<dbReference type="InterPro" id="IPR011379">
    <property type="entry name" value="MazG-related_GP37"/>
</dbReference>
<proteinExistence type="predicted"/>
<dbReference type="Proteomes" id="UP000466332">
    <property type="component" value="Unassembled WGS sequence"/>
</dbReference>
<dbReference type="CDD" id="cd11541">
    <property type="entry name" value="NTP-PPase_u4"/>
    <property type="match status" value="1"/>
</dbReference>
<evidence type="ECO:0000313" key="3">
    <source>
        <dbReference type="Proteomes" id="UP000466332"/>
    </source>
</evidence>
<gene>
    <name evidence="2" type="ORF">GTP55_21260</name>
</gene>
<dbReference type="EMBL" id="WWCS01000015">
    <property type="protein sequence ID" value="MYN41891.1"/>
    <property type="molecule type" value="Genomic_DNA"/>
</dbReference>
<name>A0ABW9WLC6_9BURK</name>
<dbReference type="SUPFAM" id="SSF101386">
    <property type="entry name" value="all-alpha NTP pyrophosphatases"/>
    <property type="match status" value="1"/>
</dbReference>
<evidence type="ECO:0000313" key="2">
    <source>
        <dbReference type="EMBL" id="MYN41891.1"/>
    </source>
</evidence>
<dbReference type="Gene3D" id="1.10.287.1080">
    <property type="entry name" value="MazG-like"/>
    <property type="match status" value="1"/>
</dbReference>
<dbReference type="InterPro" id="IPR041407">
    <property type="entry name" value="MazG_C"/>
</dbReference>
<reference evidence="2 3" key="1">
    <citation type="submission" date="2019-12" db="EMBL/GenBank/DDBJ databases">
        <title>Novel species isolated from a subtropical stream in China.</title>
        <authorList>
            <person name="Lu H."/>
        </authorList>
    </citation>
    <scope>NUCLEOTIDE SEQUENCE [LARGE SCALE GENOMIC DNA]</scope>
    <source>
        <strain evidence="2 3">FT109W</strain>
    </source>
</reference>
<keyword evidence="3" id="KW-1185">Reference proteome</keyword>
<dbReference type="RefSeq" id="WP_161046834.1">
    <property type="nucleotide sequence ID" value="NZ_WWCS01000015.1"/>
</dbReference>
<accession>A0ABW9WLC6</accession>
<dbReference type="Pfam" id="PF18722">
    <property type="entry name" value="MazG_C"/>
    <property type="match status" value="1"/>
</dbReference>
<sequence length="364" mass="41623">MNIEEYFFKLKALDKLNDITDVKLGLFGEVGSILTTAKKKSREGNSFDYIPHLTEELGDALWYFCRLTDRLGLEFSEIVSFEDFKAGNSNILATDLYSSPLAHAPIVETANFPATLQLLGSAAAKLLHVELDKKIDAKMALQEFFRYFLSIVAATEIKFSSVLSFNLQKSEGRFSELDINRLPNFDRNFDSDERLPENFEIKIIQRSNGKSYMKLNDVFIGDPLTDNISVEDGYRFHDVFHMANAAILHWSPTFRSLIRHKRKSDSRIDEAEDGGRAIVIEEGLTAWIFSYAKEVDFFANRTSISFDILKSIKQFVKGYEVENCPVSLWEKSILDGYAVFRELKAHKSGTILGDRGRRTIEFRR</sequence>
<protein>
    <recommendedName>
        <fullName evidence="1">MazG C-terminal domain-containing protein</fullName>
    </recommendedName>
</protein>
<comment type="caution">
    <text evidence="2">The sequence shown here is derived from an EMBL/GenBank/DDBJ whole genome shotgun (WGS) entry which is preliminary data.</text>
</comment>
<organism evidence="2 3">
    <name type="scientific">Duganella margarita</name>
    <dbReference type="NCBI Taxonomy" id="2692170"/>
    <lineage>
        <taxon>Bacteria</taxon>
        <taxon>Pseudomonadati</taxon>
        <taxon>Pseudomonadota</taxon>
        <taxon>Betaproteobacteria</taxon>
        <taxon>Burkholderiales</taxon>
        <taxon>Oxalobacteraceae</taxon>
        <taxon>Telluria group</taxon>
        <taxon>Duganella</taxon>
    </lineage>
</organism>